<comment type="caution">
    <text evidence="1">The sequence shown here is derived from an EMBL/GenBank/DDBJ whole genome shotgun (WGS) entry which is preliminary data.</text>
</comment>
<dbReference type="EMBL" id="JAPZLR010000018">
    <property type="protein sequence ID" value="MCZ7940120.1"/>
    <property type="molecule type" value="Genomic_DNA"/>
</dbReference>
<accession>A0A9X3R2M4</accession>
<dbReference type="Proteomes" id="UP001151018">
    <property type="component" value="Unassembled WGS sequence"/>
</dbReference>
<dbReference type="GeneID" id="79864067"/>
<evidence type="ECO:0000313" key="1">
    <source>
        <dbReference type="EMBL" id="MCZ7940120.1"/>
    </source>
</evidence>
<gene>
    <name evidence="1" type="ORF">O9X88_21485</name>
</gene>
<proteinExistence type="predicted"/>
<dbReference type="RefSeq" id="WP_162520606.1">
    <property type="nucleotide sequence ID" value="NZ_JAPZLN010000004.1"/>
</dbReference>
<protein>
    <submittedName>
        <fullName evidence="1">Uncharacterized protein</fullName>
    </submittedName>
</protein>
<sequence length="65" mass="7180">MVVIEAMDRLNRFEVRCRLRPAAIDTGTALVANLRLDLGEPDQTATRFGQHICLDFLGLVVVLGV</sequence>
<reference evidence="1" key="1">
    <citation type="submission" date="2022-12" db="EMBL/GenBank/DDBJ databases">
        <title>Draft genome sequences of 22 rhizogenic Agrobacterium biovar 1 strains, the causative agent of hairy root disease.</title>
        <authorList>
            <person name="Kim N."/>
            <person name="Vargas P."/>
            <person name="Rediers H."/>
        </authorList>
    </citation>
    <scope>NUCLEOTIDE SEQUENCE</scope>
    <source>
        <strain evidence="1">ST15.13.006</strain>
    </source>
</reference>
<name>A0A9X3R2M4_9HYPH</name>
<organism evidence="1 2">
    <name type="scientific">Agrobacterium salinitolerans</name>
    <dbReference type="NCBI Taxonomy" id="1183413"/>
    <lineage>
        <taxon>Bacteria</taxon>
        <taxon>Pseudomonadati</taxon>
        <taxon>Pseudomonadota</taxon>
        <taxon>Alphaproteobacteria</taxon>
        <taxon>Hyphomicrobiales</taxon>
        <taxon>Rhizobiaceae</taxon>
        <taxon>Rhizobium/Agrobacterium group</taxon>
        <taxon>Agrobacterium</taxon>
    </lineage>
</organism>
<dbReference type="AlphaFoldDB" id="A0A9X3R2M4"/>
<evidence type="ECO:0000313" key="2">
    <source>
        <dbReference type="Proteomes" id="UP001151018"/>
    </source>
</evidence>